<name>A0ABZ2BZ24_9RHOB</name>
<dbReference type="EMBL" id="CP143423">
    <property type="protein sequence ID" value="WVX51051.1"/>
    <property type="molecule type" value="Genomic_DNA"/>
</dbReference>
<reference evidence="3" key="2">
    <citation type="submission" date="2024-01" db="EMBL/GenBank/DDBJ databases">
        <title>Roseobacter fucihabitans sp. nov., isolated from the brown alga Fucus spiralis.</title>
        <authorList>
            <person name="Hahnke S."/>
            <person name="Berger M."/>
            <person name="Schlingloff A."/>
            <person name="Athale I."/>
            <person name="Neumann-Schaal M."/>
            <person name="Adenaya A."/>
            <person name="Poehlein A."/>
            <person name="Daniel R."/>
            <person name="Pertersen J."/>
            <person name="Brinkhoff T."/>
        </authorList>
    </citation>
    <scope>NUCLEOTIDE SEQUENCE [LARGE SCALE GENOMIC DNA]</scope>
    <source>
        <strain evidence="3">B14</strain>
    </source>
</reference>
<evidence type="ECO:0000313" key="3">
    <source>
        <dbReference type="Proteomes" id="UP001318682"/>
    </source>
</evidence>
<accession>A0ABZ2BZ24</accession>
<feature type="region of interest" description="Disordered" evidence="1">
    <location>
        <begin position="1"/>
        <end position="20"/>
    </location>
</feature>
<feature type="compositionally biased region" description="Polar residues" evidence="1">
    <location>
        <begin position="1"/>
        <end position="11"/>
    </location>
</feature>
<keyword evidence="3" id="KW-1185">Reference proteome</keyword>
<dbReference type="Proteomes" id="UP001318682">
    <property type="component" value="Chromosome"/>
</dbReference>
<evidence type="ECO:0000313" key="2">
    <source>
        <dbReference type="EMBL" id="WVX51051.1"/>
    </source>
</evidence>
<evidence type="ECO:0000256" key="1">
    <source>
        <dbReference type="SAM" id="MobiDB-lite"/>
    </source>
</evidence>
<gene>
    <name evidence="2" type="ORF">ROLI_041520</name>
</gene>
<proteinExistence type="predicted"/>
<reference evidence="2 3" key="1">
    <citation type="submission" date="2015-07" db="EMBL/GenBank/DDBJ databases">
        <authorList>
            <person name="Voget S."/>
            <person name="Dogs M."/>
            <person name="Brinkhoff T.H."/>
            <person name="Daniel R."/>
        </authorList>
    </citation>
    <scope>NUCLEOTIDE SEQUENCE [LARGE SCALE GENOMIC DNA]</scope>
    <source>
        <strain evidence="2 3">B14</strain>
    </source>
</reference>
<organism evidence="2 3">
    <name type="scientific">Roseobacter fucihabitans</name>
    <dbReference type="NCBI Taxonomy" id="1537242"/>
    <lineage>
        <taxon>Bacteria</taxon>
        <taxon>Pseudomonadati</taxon>
        <taxon>Pseudomonadota</taxon>
        <taxon>Alphaproteobacteria</taxon>
        <taxon>Rhodobacterales</taxon>
        <taxon>Roseobacteraceae</taxon>
        <taxon>Roseobacter</taxon>
    </lineage>
</organism>
<sequence length="45" mass="5449">MRNPYGTTTQNHMRRAMTSARDISHVVKKHLTIRYNKETQRLFLF</sequence>
<protein>
    <submittedName>
        <fullName evidence="2">Uncharacterized protein</fullName>
    </submittedName>
</protein>